<keyword evidence="3" id="KW-1185">Reference proteome</keyword>
<dbReference type="InterPro" id="IPR029787">
    <property type="entry name" value="Nucleotide_cyclase"/>
</dbReference>
<dbReference type="SUPFAM" id="SSF55073">
    <property type="entry name" value="Nucleotide cyclase"/>
    <property type="match status" value="1"/>
</dbReference>
<protein>
    <recommendedName>
        <fullName evidence="1">Guanylate cyclase domain-containing protein</fullName>
    </recommendedName>
</protein>
<sequence>MEYSERIIVFLDILGFSKIIEESVNNEDVRSNLLKALNEMYEYDLKSKAIRGRQITTFSDSIVISYSLLDNVLTHVFYEIRNIILLLLEHKLICRGGISKGLLYHDDKVVFGPALNEAYSLESKVANYPRVIISDDDFNILNKKSDSILEYFKRDNDGYRYINLFDFVFNDKGELGYISKYIIDVYTELIKKNIQNENESIRQKYVWLIEKLEYGIKHPMVWKIKEDS</sequence>
<dbReference type="InterPro" id="IPR001054">
    <property type="entry name" value="A/G_cyclase"/>
</dbReference>
<dbReference type="PROSITE" id="PS50125">
    <property type="entry name" value="GUANYLATE_CYCLASE_2"/>
    <property type="match status" value="1"/>
</dbReference>
<proteinExistence type="predicted"/>
<dbReference type="RefSeq" id="WP_194703334.1">
    <property type="nucleotide sequence ID" value="NZ_JADKNH010000012.1"/>
</dbReference>
<dbReference type="EMBL" id="JADKNH010000012">
    <property type="protein sequence ID" value="MBF4695098.1"/>
    <property type="molecule type" value="Genomic_DNA"/>
</dbReference>
<evidence type="ECO:0000313" key="3">
    <source>
        <dbReference type="Proteomes" id="UP000614200"/>
    </source>
</evidence>
<dbReference type="Proteomes" id="UP000614200">
    <property type="component" value="Unassembled WGS sequence"/>
</dbReference>
<organism evidence="2 3">
    <name type="scientific">Fusibacter ferrireducens</name>
    <dbReference type="NCBI Taxonomy" id="2785058"/>
    <lineage>
        <taxon>Bacteria</taxon>
        <taxon>Bacillati</taxon>
        <taxon>Bacillota</taxon>
        <taxon>Clostridia</taxon>
        <taxon>Eubacteriales</taxon>
        <taxon>Eubacteriales Family XII. Incertae Sedis</taxon>
        <taxon>Fusibacter</taxon>
    </lineage>
</organism>
<accession>A0ABR9ZXA7</accession>
<evidence type="ECO:0000313" key="2">
    <source>
        <dbReference type="EMBL" id="MBF4695098.1"/>
    </source>
</evidence>
<reference evidence="2 3" key="1">
    <citation type="submission" date="2020-11" db="EMBL/GenBank/DDBJ databases">
        <title>Fusibacter basophilias sp. nov.</title>
        <authorList>
            <person name="Qiu D."/>
        </authorList>
    </citation>
    <scope>NUCLEOTIDE SEQUENCE [LARGE SCALE GENOMIC DNA]</scope>
    <source>
        <strain evidence="2 3">Q10-2</strain>
    </source>
</reference>
<gene>
    <name evidence="2" type="ORF">ISU02_18520</name>
</gene>
<feature type="domain" description="Guanylate cyclase" evidence="1">
    <location>
        <begin position="7"/>
        <end position="122"/>
    </location>
</feature>
<name>A0ABR9ZXA7_9FIRM</name>
<evidence type="ECO:0000259" key="1">
    <source>
        <dbReference type="PROSITE" id="PS50125"/>
    </source>
</evidence>
<dbReference type="Gene3D" id="3.30.70.1230">
    <property type="entry name" value="Nucleotide cyclase"/>
    <property type="match status" value="1"/>
</dbReference>
<comment type="caution">
    <text evidence="2">The sequence shown here is derived from an EMBL/GenBank/DDBJ whole genome shotgun (WGS) entry which is preliminary data.</text>
</comment>